<proteinExistence type="predicted"/>
<evidence type="ECO:0000313" key="5">
    <source>
        <dbReference type="Proteomes" id="UP001530400"/>
    </source>
</evidence>
<dbReference type="InterPro" id="IPR015797">
    <property type="entry name" value="NUDIX_hydrolase-like_dom_sf"/>
</dbReference>
<gene>
    <name evidence="4" type="ORF">ACHAWO_003829</name>
</gene>
<keyword evidence="2" id="KW-0472">Membrane</keyword>
<dbReference type="PROSITE" id="PS51462">
    <property type="entry name" value="NUDIX"/>
    <property type="match status" value="1"/>
</dbReference>
<evidence type="ECO:0000256" key="2">
    <source>
        <dbReference type="SAM" id="Phobius"/>
    </source>
</evidence>
<dbReference type="Gene3D" id="3.90.79.10">
    <property type="entry name" value="Nucleoside Triphosphate Pyrophosphohydrolase"/>
    <property type="match status" value="1"/>
</dbReference>
<feature type="domain" description="Nudix hydrolase" evidence="3">
    <location>
        <begin position="125"/>
        <end position="328"/>
    </location>
</feature>
<feature type="transmembrane region" description="Helical" evidence="2">
    <location>
        <begin position="53"/>
        <end position="72"/>
    </location>
</feature>
<dbReference type="Proteomes" id="UP001530400">
    <property type="component" value="Unassembled WGS sequence"/>
</dbReference>
<evidence type="ECO:0000256" key="1">
    <source>
        <dbReference type="SAM" id="MobiDB-lite"/>
    </source>
</evidence>
<accession>A0ABD3QS50</accession>
<dbReference type="InterPro" id="IPR000086">
    <property type="entry name" value="NUDIX_hydrolase_dom"/>
</dbReference>
<dbReference type="Pfam" id="PF00293">
    <property type="entry name" value="NUDIX"/>
    <property type="match status" value="1"/>
</dbReference>
<evidence type="ECO:0000259" key="3">
    <source>
        <dbReference type="PROSITE" id="PS51462"/>
    </source>
</evidence>
<organism evidence="4 5">
    <name type="scientific">Cyclotella atomus</name>
    <dbReference type="NCBI Taxonomy" id="382360"/>
    <lineage>
        <taxon>Eukaryota</taxon>
        <taxon>Sar</taxon>
        <taxon>Stramenopiles</taxon>
        <taxon>Ochrophyta</taxon>
        <taxon>Bacillariophyta</taxon>
        <taxon>Coscinodiscophyceae</taxon>
        <taxon>Thalassiosirophycidae</taxon>
        <taxon>Stephanodiscales</taxon>
        <taxon>Stephanodiscaceae</taxon>
        <taxon>Cyclotella</taxon>
    </lineage>
</organism>
<comment type="caution">
    <text evidence="4">The sequence shown here is derived from an EMBL/GenBank/DDBJ whole genome shotgun (WGS) entry which is preliminary data.</text>
</comment>
<dbReference type="EMBL" id="JALLPJ020000081">
    <property type="protein sequence ID" value="KAL3803030.1"/>
    <property type="molecule type" value="Genomic_DNA"/>
</dbReference>
<dbReference type="AlphaFoldDB" id="A0ABD3QS50"/>
<protein>
    <recommendedName>
        <fullName evidence="3">Nudix hydrolase domain-containing protein</fullName>
    </recommendedName>
</protein>
<sequence>MHHRNRAHTDGNSHTTHKTAPAAANMNIDTEIMSLNGDEKENRTYYNLAKRRWIVLYVLIPSALLIGLLHGARKHTQHLYNGTGWMNPRTIAVNTIGETKFARCDLHTVRSEDGNSVVNDWLFLEEVNAVNIVIQTAEGKFIVFEQEKYAIPGKTLSPVGGFIDENESPLTSARREVLEELGLGSKATLEKAMQMSSSSVSIDAKIQGSPVEQMKRLIQLTALPDEVESFPTADPNQFISLSTGNIPLGENDPDWIFLGRYRTAANRGGGFLYSYLLKNAIPIVPNGGTAQYVSEGDDESQSLAFLNVEQLMEMVSGGRFQEVKWAATFALSLLHLKDGMVGCCGGNRQSAGLCFGDKCS</sequence>
<keyword evidence="5" id="KW-1185">Reference proteome</keyword>
<evidence type="ECO:0000313" key="4">
    <source>
        <dbReference type="EMBL" id="KAL3803030.1"/>
    </source>
</evidence>
<keyword evidence="2" id="KW-1133">Transmembrane helix</keyword>
<reference evidence="4 5" key="1">
    <citation type="submission" date="2024-10" db="EMBL/GenBank/DDBJ databases">
        <title>Updated reference genomes for cyclostephanoid diatoms.</title>
        <authorList>
            <person name="Roberts W.R."/>
            <person name="Alverson A.J."/>
        </authorList>
    </citation>
    <scope>NUCLEOTIDE SEQUENCE [LARGE SCALE GENOMIC DNA]</scope>
    <source>
        <strain evidence="4 5">AJA010-31</strain>
    </source>
</reference>
<feature type="region of interest" description="Disordered" evidence="1">
    <location>
        <begin position="1"/>
        <end position="23"/>
    </location>
</feature>
<keyword evidence="2" id="KW-0812">Transmembrane</keyword>
<dbReference type="SUPFAM" id="SSF55811">
    <property type="entry name" value="Nudix"/>
    <property type="match status" value="1"/>
</dbReference>
<name>A0ABD3QS50_9STRA</name>